<comment type="caution">
    <text evidence="4">The sequence shown here is derived from an EMBL/GenBank/DDBJ whole genome shotgun (WGS) entry which is preliminary data.</text>
</comment>
<dbReference type="Proteomes" id="UP000747542">
    <property type="component" value="Unassembled WGS sequence"/>
</dbReference>
<evidence type="ECO:0000259" key="3">
    <source>
        <dbReference type="PROSITE" id="PS51319"/>
    </source>
</evidence>
<keyword evidence="1" id="KW-0539">Nucleus</keyword>
<dbReference type="InterPro" id="IPR035441">
    <property type="entry name" value="TFIIS/LEDGF_dom_sf"/>
</dbReference>
<feature type="compositionally biased region" description="Low complexity" evidence="2">
    <location>
        <begin position="308"/>
        <end position="317"/>
    </location>
</feature>
<feature type="region of interest" description="Disordered" evidence="2">
    <location>
        <begin position="144"/>
        <end position="179"/>
    </location>
</feature>
<dbReference type="AlphaFoldDB" id="A0A8J5JIE5"/>
<reference evidence="4" key="1">
    <citation type="journal article" date="2021" name="Sci. Adv.">
        <title>The American lobster genome reveals insights on longevity, neural, and immune adaptations.</title>
        <authorList>
            <person name="Polinski J.M."/>
            <person name="Zimin A.V."/>
            <person name="Clark K.F."/>
            <person name="Kohn A.B."/>
            <person name="Sadowski N."/>
            <person name="Timp W."/>
            <person name="Ptitsyn A."/>
            <person name="Khanna P."/>
            <person name="Romanova D.Y."/>
            <person name="Williams P."/>
            <person name="Greenwood S.J."/>
            <person name="Moroz L.L."/>
            <person name="Walt D.R."/>
            <person name="Bodnar A.G."/>
        </authorList>
    </citation>
    <scope>NUCLEOTIDE SEQUENCE</scope>
    <source>
        <strain evidence="4">GMGI-L3</strain>
    </source>
</reference>
<evidence type="ECO:0000313" key="5">
    <source>
        <dbReference type="Proteomes" id="UP000747542"/>
    </source>
</evidence>
<dbReference type="SUPFAM" id="SSF47676">
    <property type="entry name" value="Conserved domain common to transcription factors TFIIS, elongin A, CRSP70"/>
    <property type="match status" value="1"/>
</dbReference>
<feature type="domain" description="TFIIS N-terminal" evidence="3">
    <location>
        <begin position="38"/>
        <end position="112"/>
    </location>
</feature>
<dbReference type="GO" id="GO:0006351">
    <property type="term" value="P:DNA-templated transcription"/>
    <property type="evidence" value="ECO:0007669"/>
    <property type="project" value="InterPro"/>
</dbReference>
<keyword evidence="4" id="KW-0251">Elongation factor</keyword>
<accession>A0A8J5JIE5</accession>
<dbReference type="Gene3D" id="1.20.930.10">
    <property type="entry name" value="Conserved domain common to transcription factors TFIIS, elongin A, CRSP70"/>
    <property type="match status" value="1"/>
</dbReference>
<dbReference type="EMBL" id="JAHLQT010039326">
    <property type="protein sequence ID" value="KAG7156220.1"/>
    <property type="molecule type" value="Genomic_DNA"/>
</dbReference>
<protein>
    <submittedName>
        <fullName evidence="4">Transcription elongation factor A N-terminal and central domain-containing protein 2-like</fullName>
    </submittedName>
</protein>
<dbReference type="GO" id="GO:0005634">
    <property type="term" value="C:nucleus"/>
    <property type="evidence" value="ECO:0007669"/>
    <property type="project" value="UniProtKB-SubCell"/>
</dbReference>
<dbReference type="SUPFAM" id="SSF46942">
    <property type="entry name" value="Elongation factor TFIIS domain 2"/>
    <property type="match status" value="1"/>
</dbReference>
<comment type="subcellular location">
    <subcellularLocation>
        <location evidence="1">Nucleus</location>
    </subcellularLocation>
</comment>
<keyword evidence="5" id="KW-1185">Reference proteome</keyword>
<gene>
    <name evidence="4" type="primary">TCEANC2-L</name>
    <name evidence="4" type="ORF">Hamer_G023305</name>
</gene>
<feature type="compositionally biased region" description="Basic residues" evidence="2">
    <location>
        <begin position="1"/>
        <end position="10"/>
    </location>
</feature>
<organism evidence="4 5">
    <name type="scientific">Homarus americanus</name>
    <name type="common">American lobster</name>
    <dbReference type="NCBI Taxonomy" id="6706"/>
    <lineage>
        <taxon>Eukaryota</taxon>
        <taxon>Metazoa</taxon>
        <taxon>Ecdysozoa</taxon>
        <taxon>Arthropoda</taxon>
        <taxon>Crustacea</taxon>
        <taxon>Multicrustacea</taxon>
        <taxon>Malacostraca</taxon>
        <taxon>Eumalacostraca</taxon>
        <taxon>Eucarida</taxon>
        <taxon>Decapoda</taxon>
        <taxon>Pleocyemata</taxon>
        <taxon>Astacidea</taxon>
        <taxon>Nephropoidea</taxon>
        <taxon>Nephropidae</taxon>
        <taxon>Homarus</taxon>
    </lineage>
</organism>
<name>A0A8J5JIE5_HOMAM</name>
<dbReference type="InterPro" id="IPR017923">
    <property type="entry name" value="TFIIS_N"/>
</dbReference>
<keyword evidence="4" id="KW-0648">Protein biosynthesis</keyword>
<dbReference type="Pfam" id="PF08711">
    <property type="entry name" value="Med26"/>
    <property type="match status" value="1"/>
</dbReference>
<feature type="region of interest" description="Disordered" evidence="2">
    <location>
        <begin position="1"/>
        <end position="21"/>
    </location>
</feature>
<evidence type="ECO:0000256" key="2">
    <source>
        <dbReference type="SAM" id="MobiDB-lite"/>
    </source>
</evidence>
<evidence type="ECO:0000256" key="1">
    <source>
        <dbReference type="PROSITE-ProRule" id="PRU00649"/>
    </source>
</evidence>
<evidence type="ECO:0000313" key="4">
    <source>
        <dbReference type="EMBL" id="KAG7156220.1"/>
    </source>
</evidence>
<proteinExistence type="predicted"/>
<feature type="region of interest" description="Disordered" evidence="2">
    <location>
        <begin position="308"/>
        <end position="328"/>
    </location>
</feature>
<dbReference type="InterPro" id="IPR036575">
    <property type="entry name" value="TFIIS_cen_dom_sf"/>
</dbReference>
<dbReference type="GO" id="GO:0003746">
    <property type="term" value="F:translation elongation factor activity"/>
    <property type="evidence" value="ECO:0007669"/>
    <property type="project" value="UniProtKB-KW"/>
</dbReference>
<feature type="compositionally biased region" description="Basic and acidic residues" evidence="2">
    <location>
        <begin position="155"/>
        <end position="168"/>
    </location>
</feature>
<dbReference type="PROSITE" id="PS51319">
    <property type="entry name" value="TFIIS_N"/>
    <property type="match status" value="1"/>
</dbReference>
<sequence length="436" mass="47979">MDKFVIRKPRSSPSSPSKRGNCLKQATLESLKGVVIIEELERAKVVLERSDTSIELKVDTLQHLKRKTPAKEILIKTHIGKTVHKLCKAKDADVAAAAKEVYGLWKDHVLSKVNRPLLEVKCDPKTQGFRDTARRMIFDALMKTESGDSSSEDQVTNKEEIQRDEEKSKTKKKQKDVKDSSKVKVEALAEYIERDVYQATRRLVNKAYRRTIRTLVFTFKHQSDVDSHHFQRPNITLICSKILLTSTTMKGFVINMTQGSITRSVMELLSKTAKSSDPTQTGGNNEHSEDVALNDGLLASSPHRLLAPPPLASSTLHPSPPRLSAPGLLSRPPHGLLALHPWPPRPLPLAPALHPWEPPRSSAPGLLSLCPLALLASALGLLAPPPGPSFPPPLASRPSALASLHPLASSPLRPWLLYLPSHEQIGRGDVPSGKKT</sequence>